<dbReference type="EMBL" id="CQPD01000065">
    <property type="protein sequence ID" value="CNV14551.1"/>
    <property type="molecule type" value="Genomic_DNA"/>
</dbReference>
<evidence type="ECO:0000313" key="1">
    <source>
        <dbReference type="EMBL" id="CNV11650.1"/>
    </source>
</evidence>
<protein>
    <submittedName>
        <fullName evidence="1">Uncharacterized protein</fullName>
    </submittedName>
</protein>
<evidence type="ECO:0000313" key="4">
    <source>
        <dbReference type="Proteomes" id="UP000042394"/>
    </source>
</evidence>
<dbReference type="Proteomes" id="UP000042394">
    <property type="component" value="Unassembled WGS sequence"/>
</dbReference>
<name>A0A655EBI1_SALET</name>
<evidence type="ECO:0000313" key="2">
    <source>
        <dbReference type="EMBL" id="CNV14551.1"/>
    </source>
</evidence>
<evidence type="ECO:0000313" key="3">
    <source>
        <dbReference type="Proteomes" id="UP000041314"/>
    </source>
</evidence>
<dbReference type="EMBL" id="CQPA01000058">
    <property type="protein sequence ID" value="CNV11650.1"/>
    <property type="molecule type" value="Genomic_DNA"/>
</dbReference>
<sequence>MRRQLHLRHRQIHLRYPFFQLRKGRAVIAQQQAVGALIYHDGSLRAQEFLACFRQFAGIGVLQVNAAVFQR</sequence>
<reference evidence="3 4" key="1">
    <citation type="submission" date="2015-03" db="EMBL/GenBank/DDBJ databases">
        <authorList>
            <consortium name="Pathogen Informatics"/>
        </authorList>
    </citation>
    <scope>NUCLEOTIDE SEQUENCE [LARGE SCALE GENOMIC DNA]</scope>
    <source>
        <strain evidence="1 3">A1104</strain>
        <strain evidence="2 4">D4891</strain>
    </source>
</reference>
<proteinExistence type="predicted"/>
<dbReference type="AlphaFoldDB" id="A0A655EBI1"/>
<organism evidence="1 3">
    <name type="scientific">Salmonella enterica subsp. enterica serovar Bovismorbificans</name>
    <dbReference type="NCBI Taxonomy" id="58097"/>
    <lineage>
        <taxon>Bacteria</taxon>
        <taxon>Pseudomonadati</taxon>
        <taxon>Pseudomonadota</taxon>
        <taxon>Gammaproteobacteria</taxon>
        <taxon>Enterobacterales</taxon>
        <taxon>Enterobacteriaceae</taxon>
        <taxon>Salmonella</taxon>
    </lineage>
</organism>
<accession>A0A655EBI1</accession>
<dbReference type="Proteomes" id="UP000041314">
    <property type="component" value="Unassembled WGS sequence"/>
</dbReference>
<gene>
    <name evidence="1" type="ORF">ERS008198_04394</name>
    <name evidence="2" type="ORF">ERS008207_04415</name>
</gene>